<proteinExistence type="predicted"/>
<feature type="non-terminal residue" evidence="1">
    <location>
        <position position="183"/>
    </location>
</feature>
<dbReference type="PANTHER" id="PTHR47481">
    <property type="match status" value="1"/>
</dbReference>
<dbReference type="OrthoDB" id="8011942at2759"/>
<dbReference type="EMBL" id="LRGB01000336">
    <property type="protein sequence ID" value="KZS19695.1"/>
    <property type="molecule type" value="Genomic_DNA"/>
</dbReference>
<evidence type="ECO:0000313" key="1">
    <source>
        <dbReference type="EMBL" id="KZS19695.1"/>
    </source>
</evidence>
<gene>
    <name evidence="1" type="ORF">APZ42_013788</name>
</gene>
<accession>A0A162QHL2</accession>
<protein>
    <recommendedName>
        <fullName evidence="3">Copia protein (Gag-int-pol protein)</fullName>
    </recommendedName>
</protein>
<dbReference type="AlphaFoldDB" id="A0A162QHL2"/>
<evidence type="ECO:0000313" key="2">
    <source>
        <dbReference type="Proteomes" id="UP000076858"/>
    </source>
</evidence>
<sequence>MAILLEHVLANEVVTNQALIDSWDTKDIEARTIFYSNVEPDLQVLIEGCLTSAAMWDRLLLQFAQAAAANANLLLAKFFDYKYDKDHSVLSHVTRLSSLAEELRNLNSPVTGQQLIMRTLHSLPPSYRPFQSSWLSVPAADQTLVNLTTRLVAEESMNKAINNGEMYPTDVAFFAGKSKQRSA</sequence>
<evidence type="ECO:0008006" key="3">
    <source>
        <dbReference type="Google" id="ProtNLM"/>
    </source>
</evidence>
<organism evidence="1 2">
    <name type="scientific">Daphnia magna</name>
    <dbReference type="NCBI Taxonomy" id="35525"/>
    <lineage>
        <taxon>Eukaryota</taxon>
        <taxon>Metazoa</taxon>
        <taxon>Ecdysozoa</taxon>
        <taxon>Arthropoda</taxon>
        <taxon>Crustacea</taxon>
        <taxon>Branchiopoda</taxon>
        <taxon>Diplostraca</taxon>
        <taxon>Cladocera</taxon>
        <taxon>Anomopoda</taxon>
        <taxon>Daphniidae</taxon>
        <taxon>Daphnia</taxon>
    </lineage>
</organism>
<dbReference type="Proteomes" id="UP000076858">
    <property type="component" value="Unassembled WGS sequence"/>
</dbReference>
<comment type="caution">
    <text evidence="1">The sequence shown here is derived from an EMBL/GenBank/DDBJ whole genome shotgun (WGS) entry which is preliminary data.</text>
</comment>
<dbReference type="PANTHER" id="PTHR47481:SF42">
    <property type="entry name" value="RHO GTPASE-ACTIVATING PROTEIN GACK-LIKE"/>
    <property type="match status" value="1"/>
</dbReference>
<name>A0A162QHL2_9CRUS</name>
<keyword evidence="2" id="KW-1185">Reference proteome</keyword>
<dbReference type="Pfam" id="PF14223">
    <property type="entry name" value="Retrotran_gag_2"/>
    <property type="match status" value="1"/>
</dbReference>
<reference evidence="1 2" key="1">
    <citation type="submission" date="2016-03" db="EMBL/GenBank/DDBJ databases">
        <title>EvidentialGene: Evidence-directed Construction of Genes on Genomes.</title>
        <authorList>
            <person name="Gilbert D.G."/>
            <person name="Choi J.-H."/>
            <person name="Mockaitis K."/>
            <person name="Colbourne J."/>
            <person name="Pfrender M."/>
        </authorList>
    </citation>
    <scope>NUCLEOTIDE SEQUENCE [LARGE SCALE GENOMIC DNA]</scope>
    <source>
        <strain evidence="1 2">Xinb3</strain>
        <tissue evidence="1">Complete organism</tissue>
    </source>
</reference>